<gene>
    <name evidence="1" type="primary">orf37</name>
    <name evidence="1" type="ORF">Hz2V037</name>
</gene>
<proteinExistence type="predicted"/>
<evidence type="ECO:0000313" key="1">
    <source>
        <dbReference type="EMBL" id="AEW69586.1"/>
    </source>
</evidence>
<dbReference type="RefSeq" id="YP_004956785.1">
    <property type="nucleotide sequence ID" value="NC_004156.2"/>
</dbReference>
<accession>G9I063</accession>
<evidence type="ECO:0000313" key="2">
    <source>
        <dbReference type="Proteomes" id="UP000029779"/>
    </source>
</evidence>
<dbReference type="GeneID" id="11536441"/>
<dbReference type="Proteomes" id="UP000029779">
    <property type="component" value="Segment"/>
</dbReference>
<name>G9I063_HZNV2</name>
<sequence>MAVALSRKRKRHQLKDLNTYLEVNEPRVEPQSCTYFYVGFNKYQIVTSNNPVDYLIEYINSCLTDVIGYIREEGFDLCNKATHSHILTHLVCGILSYNKILMSNFYRCIVHGPLLMAEAAILVYRMDNSAALYVSDTMLQDYLASESNTTLLFDSKFDQSDISSTTVDDILKKIPLKVSKPSKIYNQQEDALYDNSACEERIQRLFGGKVDDAPIAESKFIGTLGSYTGTCQMDDIEFKDRLTKKKQTSILHKLFILADHAVTHFLENGPNHSEVRSFITHSGFGTKNVQTLHSSLKIIGTVSGVNGPGLMGSTGGLYGNGLLANDHVTLNYDDGKLLLY</sequence>
<dbReference type="EMBL" id="JN418988">
    <property type="protein sequence ID" value="AEW69586.1"/>
    <property type="molecule type" value="Genomic_DNA"/>
</dbReference>
<organism evidence="1 2">
    <name type="scientific">Helicoverpa zea nudivirus 2</name>
    <name type="common">HzNV-2</name>
    <dbReference type="NCBI Taxonomy" id="1128424"/>
    <lineage>
        <taxon>Viruses</taxon>
        <taxon>Viruses incertae sedis</taxon>
        <taxon>Naldaviricetes</taxon>
        <taxon>Lefavirales</taxon>
        <taxon>Nudiviridae</taxon>
        <taxon>Betanudivirus</taxon>
        <taxon>Betanudivirus hezeae</taxon>
    </lineage>
</organism>
<organismHost>
    <name type="scientific">Helicoverpa zea</name>
    <name type="common">Corn earworm moth</name>
    <name type="synonym">Heliothis zea</name>
    <dbReference type="NCBI Taxonomy" id="7113"/>
</organismHost>
<protein>
    <submittedName>
        <fullName evidence="1">Uncharacterized protein</fullName>
    </submittedName>
</protein>
<keyword evidence="2" id="KW-1185">Reference proteome</keyword>
<dbReference type="KEGG" id="vg:11536441"/>
<reference evidence="1 2" key="1">
    <citation type="journal article" date="2012" name="Viruses">
        <title>Analysis of the Genome of the Sexually Transmitted Insect Virus Helicoverpa zea Nudivirus 2.</title>
        <authorList>
            <person name="Burand J.P."/>
            <person name="Kim W."/>
            <person name="Afonso C.L."/>
            <person name="Tulman E.R."/>
            <person name="Kutish G.F."/>
            <person name="Lu Z."/>
            <person name="Rock D.L."/>
        </authorList>
    </citation>
    <scope>NUCLEOTIDE SEQUENCE [LARGE SCALE GENOMIC DNA]</scope>
    <source>
        <strain evidence="1">MS1</strain>
    </source>
</reference>